<dbReference type="SUPFAM" id="SSF53448">
    <property type="entry name" value="Nucleotide-diphospho-sugar transferases"/>
    <property type="match status" value="1"/>
</dbReference>
<keyword evidence="3" id="KW-1185">Reference proteome</keyword>
<dbReference type="PANTHER" id="PTHR43646:SF3">
    <property type="entry name" value="SLR1566 PROTEIN"/>
    <property type="match status" value="1"/>
</dbReference>
<evidence type="ECO:0000259" key="1">
    <source>
        <dbReference type="Pfam" id="PF00535"/>
    </source>
</evidence>
<evidence type="ECO:0000313" key="3">
    <source>
        <dbReference type="Proteomes" id="UP000198859"/>
    </source>
</evidence>
<dbReference type="InterPro" id="IPR029044">
    <property type="entry name" value="Nucleotide-diphossugar_trans"/>
</dbReference>
<dbReference type="Pfam" id="PF00535">
    <property type="entry name" value="Glycos_transf_2"/>
    <property type="match status" value="1"/>
</dbReference>
<dbReference type="PANTHER" id="PTHR43646">
    <property type="entry name" value="GLYCOSYLTRANSFERASE"/>
    <property type="match status" value="1"/>
</dbReference>
<dbReference type="Proteomes" id="UP000198859">
    <property type="component" value="Chromosome I"/>
</dbReference>
<dbReference type="RefSeq" id="WP_197681092.1">
    <property type="nucleotide sequence ID" value="NZ_LT629757.1"/>
</dbReference>
<dbReference type="Gene3D" id="3.90.550.10">
    <property type="entry name" value="Spore Coat Polysaccharide Biosynthesis Protein SpsA, Chain A"/>
    <property type="match status" value="1"/>
</dbReference>
<feature type="domain" description="Glycosyltransferase 2-like" evidence="1">
    <location>
        <begin position="49"/>
        <end position="167"/>
    </location>
</feature>
<dbReference type="CDD" id="cd00761">
    <property type="entry name" value="Glyco_tranf_GTA_type"/>
    <property type="match status" value="1"/>
</dbReference>
<organism evidence="2 3">
    <name type="scientific">Nocardioides scoriae</name>
    <dbReference type="NCBI Taxonomy" id="642780"/>
    <lineage>
        <taxon>Bacteria</taxon>
        <taxon>Bacillati</taxon>
        <taxon>Actinomycetota</taxon>
        <taxon>Actinomycetes</taxon>
        <taxon>Propionibacteriales</taxon>
        <taxon>Nocardioidaceae</taxon>
        <taxon>Nocardioides</taxon>
    </lineage>
</organism>
<keyword evidence="2" id="KW-0808">Transferase</keyword>
<dbReference type="EMBL" id="LT629757">
    <property type="protein sequence ID" value="SDS01077.1"/>
    <property type="molecule type" value="Genomic_DNA"/>
</dbReference>
<evidence type="ECO:0000313" key="2">
    <source>
        <dbReference type="EMBL" id="SDS01077.1"/>
    </source>
</evidence>
<proteinExistence type="predicted"/>
<gene>
    <name evidence="2" type="ORF">SAMN04488570_0934</name>
</gene>
<reference evidence="3" key="1">
    <citation type="submission" date="2016-10" db="EMBL/GenBank/DDBJ databases">
        <authorList>
            <person name="Varghese N."/>
            <person name="Submissions S."/>
        </authorList>
    </citation>
    <scope>NUCLEOTIDE SEQUENCE [LARGE SCALE GENOMIC DNA]</scope>
    <source>
        <strain evidence="3">DSM 22127</strain>
    </source>
</reference>
<dbReference type="AlphaFoldDB" id="A0A1H1NQ04"/>
<dbReference type="GO" id="GO:0016740">
    <property type="term" value="F:transferase activity"/>
    <property type="evidence" value="ECO:0007669"/>
    <property type="project" value="UniProtKB-KW"/>
</dbReference>
<protein>
    <submittedName>
        <fullName evidence="2">Glycosyltransferase like family 2</fullName>
    </submittedName>
</protein>
<dbReference type="InterPro" id="IPR001173">
    <property type="entry name" value="Glyco_trans_2-like"/>
</dbReference>
<dbReference type="STRING" id="642780.SAMN04488570_0934"/>
<sequence length="387" mass="40010">MRPATALVRGGTGLALASLALTLVNLARLRVPAPATVPGAATPAEPLVVLLPVRDEVDVVEDCVDHLVAAIRRWPGPARLLVLDDGSTDGTAAALDVLAQRHDLVEVLLGSPPPPGWLGKPWACRQLALHAGDASVLAFVDADVRVAPDGLVASVALLRAAGLDLVSPYPRQEAHTAAERLVQPLLQWSWLATLPLDVAERSARPSTAVGNGQLLVVDAGAYARCGGHGAVRGEVLEDLALVRSLKRAGGRGTVVDGTHVARCRMYDGWPDLRAGYGKSLWAAFGSPAGAAAAHGLLLTAYVVPAVAALGGSRTGLLGYAAGVAARAAVARRTGGRAWPDPLAHPVSVLALAGLTVDSFRGRRAGTLRWKGRPVEAPAVHPSGRDAW</sequence>
<name>A0A1H1NQ04_9ACTN</name>
<accession>A0A1H1NQ04</accession>